<dbReference type="InterPro" id="IPR002885">
    <property type="entry name" value="PPR_rpt"/>
</dbReference>
<feature type="repeat" description="PPR" evidence="3">
    <location>
        <begin position="500"/>
        <end position="534"/>
    </location>
</feature>
<feature type="domain" description="DYW" evidence="4">
    <location>
        <begin position="816"/>
        <end position="908"/>
    </location>
</feature>
<dbReference type="PROSITE" id="PS51375">
    <property type="entry name" value="PPR"/>
    <property type="match status" value="3"/>
</dbReference>
<dbReference type="Proteomes" id="UP001428341">
    <property type="component" value="Unassembled WGS sequence"/>
</dbReference>
<reference evidence="5 6" key="1">
    <citation type="submission" date="2024-05" db="EMBL/GenBank/DDBJ databases">
        <title>Haplotype-resolved chromosome-level genome assembly of Huyou (Citrus changshanensis).</title>
        <authorList>
            <person name="Miao C."/>
            <person name="Chen W."/>
            <person name="Wu Y."/>
            <person name="Wang L."/>
            <person name="Zhao S."/>
            <person name="Grierson D."/>
            <person name="Xu C."/>
            <person name="Chen K."/>
        </authorList>
    </citation>
    <scope>NUCLEOTIDE SEQUENCE [LARGE SCALE GENOMIC DNA]</scope>
    <source>
        <strain evidence="5">01-14</strain>
        <tissue evidence="5">Leaf</tissue>
    </source>
</reference>
<keyword evidence="2" id="KW-0677">Repeat</keyword>
<dbReference type="InterPro" id="IPR046849">
    <property type="entry name" value="E2_motif"/>
</dbReference>
<dbReference type="InterPro" id="IPR011990">
    <property type="entry name" value="TPR-like_helical_dom_sf"/>
</dbReference>
<dbReference type="Pfam" id="PF13041">
    <property type="entry name" value="PPR_2"/>
    <property type="match status" value="1"/>
</dbReference>
<dbReference type="NCBIfam" id="TIGR00756">
    <property type="entry name" value="PPR"/>
    <property type="match status" value="5"/>
</dbReference>
<dbReference type="InterPro" id="IPR046960">
    <property type="entry name" value="PPR_At4g14850-like_plant"/>
</dbReference>
<keyword evidence="6" id="KW-1185">Reference proteome</keyword>
<dbReference type="Pfam" id="PF20431">
    <property type="entry name" value="E_motif"/>
    <property type="match status" value="1"/>
</dbReference>
<organism evidence="5 6">
    <name type="scientific">Citrus x changshan-huyou</name>
    <dbReference type="NCBI Taxonomy" id="2935761"/>
    <lineage>
        <taxon>Eukaryota</taxon>
        <taxon>Viridiplantae</taxon>
        <taxon>Streptophyta</taxon>
        <taxon>Embryophyta</taxon>
        <taxon>Tracheophyta</taxon>
        <taxon>Spermatophyta</taxon>
        <taxon>Magnoliopsida</taxon>
        <taxon>eudicotyledons</taxon>
        <taxon>Gunneridae</taxon>
        <taxon>Pentapetalae</taxon>
        <taxon>rosids</taxon>
        <taxon>malvids</taxon>
        <taxon>Sapindales</taxon>
        <taxon>Rutaceae</taxon>
        <taxon>Aurantioideae</taxon>
        <taxon>Citrus</taxon>
    </lineage>
</organism>
<evidence type="ECO:0000259" key="4">
    <source>
        <dbReference type="Pfam" id="PF14432"/>
    </source>
</evidence>
<evidence type="ECO:0000313" key="5">
    <source>
        <dbReference type="EMBL" id="KAK9215315.1"/>
    </source>
</evidence>
<dbReference type="Pfam" id="PF01535">
    <property type="entry name" value="PPR"/>
    <property type="match status" value="6"/>
</dbReference>
<feature type="repeat" description="PPR" evidence="3">
    <location>
        <begin position="601"/>
        <end position="635"/>
    </location>
</feature>
<dbReference type="PANTHER" id="PTHR47926:SF436">
    <property type="entry name" value="PENTATRICOPEPTIDE REPEAT-CONTAINING PROTEIN ELI1, CHLOROPLASTIC-LIKE ISOFORM X2"/>
    <property type="match status" value="1"/>
</dbReference>
<evidence type="ECO:0000256" key="3">
    <source>
        <dbReference type="PROSITE-ProRule" id="PRU00708"/>
    </source>
</evidence>
<comment type="similarity">
    <text evidence="1">Belongs to the PPR family. PCMP-H subfamily.</text>
</comment>
<dbReference type="InterPro" id="IPR032867">
    <property type="entry name" value="DYW_dom"/>
</dbReference>
<dbReference type="EMBL" id="JBCGBO010000003">
    <property type="protein sequence ID" value="KAK9215315.1"/>
    <property type="molecule type" value="Genomic_DNA"/>
</dbReference>
<feature type="repeat" description="PPR" evidence="3">
    <location>
        <begin position="438"/>
        <end position="472"/>
    </location>
</feature>
<dbReference type="GO" id="GO:0009451">
    <property type="term" value="P:RNA modification"/>
    <property type="evidence" value="ECO:0007669"/>
    <property type="project" value="InterPro"/>
</dbReference>
<sequence>MRSLRILTSIYHNHHLTLSQYRSIFTTRTLQGSWMDSIKGVFTGKKSSSEDGSVSSESFTLLRVSERHKLFRDYYMAFKVFLVENLIGFADELKKARKLGTLKQYIVGRSSATTFADTFEKQEAVLRCLGAFDPNGENLQVSQKQEAAKQCNCTIAEVENTLAKFTWAKEAQKKIEKLKEEGKPMPKSMAEIQKLMGSSPLDLARSNLAKSGQISRNALCPCGSKKRYKRSRCLTAWLCTGMGKDTQCKKTPDTSTHHTMPAAAAVPPSIAFTSLLYKCKAIQQFKQTHTQLIIRGLNHPPKSFRPIISFASLNPHGDLNYALLLLFQSSTPAQIFLFNTVIRGLSRLSRSHYLSTSLHLFYRLIDLNVAPNNFTFTFLFQGCASCAHFDLGTQLHGMVVKNSFAYDVFVKNSLIQFYSVCGRVRDARWVFDESDDLDVVSWNSMINGHVRNGEILEGLKLFDKMPQRNDVSWNSILGGLVRFGSVDDACRVFNQMPKRSLVSWVVLISGFAQNGRPKEALALFREMQSLDLEPNSAILVSLLSACAQLGALDYGNWVYSYIQKKCIKLDSILCAALIDMYAKCGSIDLAMQVFHSYGDKDVSAYTSAIFGLAMNGHSIEAFQLFENMKSKGISPDSISYIAVLSACSHLGWVEKGFYYFHSMFDVHGIKPELDHYACMVDLLGRAGLLEEAENFIASMPMKPDNVIWGTLLGACRVHRNAEMGQRIGNMLIESDQNHDGRYILLSNIYVETLKGENAEEVRKTMRKRKIKRAPGCSLIELDGVVHEFLAGDRSHEKTQEIYQFWEEIVKKIKNYGYNVETRSVMFDIEEEEKETVIGYHSEKLALAFGLICTKPGSVIRIVKNIRICSDCHSAMKLVSKVFKRKISIRDRKHYHHFEDGSCSCLEYW</sequence>
<dbReference type="AlphaFoldDB" id="A0AAP0MQZ0"/>
<dbReference type="GO" id="GO:0003729">
    <property type="term" value="F:mRNA binding"/>
    <property type="evidence" value="ECO:0007669"/>
    <property type="project" value="UniProtKB-ARBA"/>
</dbReference>
<dbReference type="Pfam" id="PF20430">
    <property type="entry name" value="Eplus_motif"/>
    <property type="match status" value="1"/>
</dbReference>
<evidence type="ECO:0000256" key="1">
    <source>
        <dbReference type="ARBA" id="ARBA00006643"/>
    </source>
</evidence>
<accession>A0AAP0MQZ0</accession>
<evidence type="ECO:0000313" key="6">
    <source>
        <dbReference type="Proteomes" id="UP001428341"/>
    </source>
</evidence>
<dbReference type="Pfam" id="PF14432">
    <property type="entry name" value="DYW_deaminase"/>
    <property type="match status" value="1"/>
</dbReference>
<dbReference type="GO" id="GO:0008270">
    <property type="term" value="F:zinc ion binding"/>
    <property type="evidence" value="ECO:0007669"/>
    <property type="project" value="InterPro"/>
</dbReference>
<comment type="caution">
    <text evidence="5">The sequence shown here is derived from an EMBL/GenBank/DDBJ whole genome shotgun (WGS) entry which is preliminary data.</text>
</comment>
<evidence type="ECO:0000256" key="2">
    <source>
        <dbReference type="ARBA" id="ARBA00022737"/>
    </source>
</evidence>
<name>A0AAP0MQZ0_9ROSI</name>
<dbReference type="FunFam" id="1.25.40.10:FF:000690">
    <property type="entry name" value="Pentatricopeptide repeat-containing protein"/>
    <property type="match status" value="1"/>
</dbReference>
<dbReference type="PANTHER" id="PTHR47926">
    <property type="entry name" value="PENTATRICOPEPTIDE REPEAT-CONTAINING PROTEIN"/>
    <property type="match status" value="1"/>
</dbReference>
<dbReference type="InterPro" id="IPR046848">
    <property type="entry name" value="E_motif"/>
</dbReference>
<dbReference type="FunFam" id="1.25.40.10:FF:000333">
    <property type="entry name" value="Pentatricopeptide repeat-containing protein"/>
    <property type="match status" value="1"/>
</dbReference>
<dbReference type="Gene3D" id="1.25.40.10">
    <property type="entry name" value="Tetratricopeptide repeat domain"/>
    <property type="match status" value="4"/>
</dbReference>
<gene>
    <name evidence="5" type="ORF">WN944_007320</name>
</gene>
<protein>
    <recommendedName>
        <fullName evidence="4">DYW domain-containing protein</fullName>
    </recommendedName>
</protein>
<proteinExistence type="inferred from homology"/>